<dbReference type="RefSeq" id="WP_200225333.1">
    <property type="nucleotide sequence ID" value="NZ_NRRT01000001.1"/>
</dbReference>
<keyword evidence="1" id="KW-1133">Transmembrane helix</keyword>
<feature type="transmembrane region" description="Helical" evidence="1">
    <location>
        <begin position="84"/>
        <end position="101"/>
    </location>
</feature>
<evidence type="ECO:0000256" key="1">
    <source>
        <dbReference type="SAM" id="Phobius"/>
    </source>
</evidence>
<feature type="transmembrane region" description="Helical" evidence="1">
    <location>
        <begin position="20"/>
        <end position="39"/>
    </location>
</feature>
<protein>
    <submittedName>
        <fullName evidence="2">Uncharacterized protein</fullName>
    </submittedName>
</protein>
<keyword evidence="3" id="KW-1185">Reference proteome</keyword>
<dbReference type="EMBL" id="NRRU01000004">
    <property type="protein sequence ID" value="MBK1711575.1"/>
    <property type="molecule type" value="Genomic_DNA"/>
</dbReference>
<comment type="caution">
    <text evidence="2">The sequence shown here is derived from an EMBL/GenBank/DDBJ whole genome shotgun (WGS) entry which is preliminary data.</text>
</comment>
<reference evidence="2" key="1">
    <citation type="submission" date="2017-08" db="EMBL/GenBank/DDBJ databases">
        <authorList>
            <person name="Imhoff J.F."/>
            <person name="Rahn T."/>
            <person name="Kuenzel S."/>
            <person name="Neulinger S.C."/>
        </authorList>
    </citation>
    <scope>NUCLEOTIDE SEQUENCE</scope>
    <source>
        <strain evidence="2">IM 151</strain>
    </source>
</reference>
<gene>
    <name evidence="2" type="ORF">CKO43_02125</name>
</gene>
<evidence type="ECO:0000313" key="3">
    <source>
        <dbReference type="Proteomes" id="UP001041814"/>
    </source>
</evidence>
<reference evidence="2" key="2">
    <citation type="journal article" date="2020" name="Microorganisms">
        <title>Osmotic Adaptation and Compatible Solute Biosynthesis of Phototrophic Bacteria as Revealed from Genome Analyses.</title>
        <authorList>
            <person name="Imhoff J.F."/>
            <person name="Rahn T."/>
            <person name="Kunzel S."/>
            <person name="Keller A."/>
            <person name="Neulinger S.C."/>
        </authorList>
    </citation>
    <scope>NUCLEOTIDE SEQUENCE</scope>
    <source>
        <strain evidence="2">IM 151</strain>
    </source>
</reference>
<organism evidence="2 3">
    <name type="scientific">Rubrivivax gelatinosus</name>
    <name type="common">Rhodocyclus gelatinosus</name>
    <name type="synonym">Rhodopseudomonas gelatinosa</name>
    <dbReference type="NCBI Taxonomy" id="28068"/>
    <lineage>
        <taxon>Bacteria</taxon>
        <taxon>Pseudomonadati</taxon>
        <taxon>Pseudomonadota</taxon>
        <taxon>Betaproteobacteria</taxon>
        <taxon>Burkholderiales</taxon>
        <taxon>Sphaerotilaceae</taxon>
        <taxon>Rubrivivax</taxon>
    </lineage>
</organism>
<evidence type="ECO:0000313" key="2">
    <source>
        <dbReference type="EMBL" id="MBK1711575.1"/>
    </source>
</evidence>
<keyword evidence="1" id="KW-0472">Membrane</keyword>
<feature type="transmembrane region" description="Helical" evidence="1">
    <location>
        <begin position="45"/>
        <end position="64"/>
    </location>
</feature>
<proteinExistence type="predicted"/>
<keyword evidence="1" id="KW-0812">Transmembrane</keyword>
<accession>A0ABS1DQV5</accession>
<sequence>MLILFTREAEPDAPYWTGRVLLGALDALAWPAAWMALAFQLPERGGMVGGLMISLAALAAVRRLHTALCENHRYRFTTWKVGKVLLGLYFIGVVMKLLTMLPQ</sequence>
<dbReference type="Proteomes" id="UP001041814">
    <property type="component" value="Unassembled WGS sequence"/>
</dbReference>
<name>A0ABS1DQV5_RUBGE</name>